<proteinExistence type="predicted"/>
<dbReference type="SUPFAM" id="SSF47923">
    <property type="entry name" value="Ypt/Rab-GAP domain of gyp1p"/>
    <property type="match status" value="2"/>
</dbReference>
<dbReference type="InterPro" id="IPR050302">
    <property type="entry name" value="Rab_GAP_TBC_domain"/>
</dbReference>
<dbReference type="PANTHER" id="PTHR47219:SF9">
    <property type="entry name" value="GTPASE ACTIVATING PROTEIN AND CENTROSOME-ASSOCIATED, ISOFORM B"/>
    <property type="match status" value="1"/>
</dbReference>
<name>A0A0S4TDS8_CRYHO</name>
<keyword evidence="5" id="KW-1185">Reference proteome</keyword>
<feature type="domain" description="Rab-GAP TBC" evidence="2">
    <location>
        <begin position="99"/>
        <end position="309"/>
    </location>
</feature>
<dbReference type="Pfam" id="PF00566">
    <property type="entry name" value="RabGAP-TBC"/>
    <property type="match status" value="1"/>
</dbReference>
<dbReference type="VEuPathDB" id="CryptoDB:CHUDEA2_3170"/>
<dbReference type="EMBL" id="LN877948">
    <property type="protein sequence ID" value="CUV04674.1"/>
    <property type="molecule type" value="Genomic_DNA"/>
</dbReference>
<dbReference type="Proteomes" id="UP001429100">
    <property type="component" value="Unassembled WGS sequence"/>
</dbReference>
<dbReference type="OrthoDB" id="294251at2759"/>
<dbReference type="SMART" id="SM00164">
    <property type="entry name" value="TBC"/>
    <property type="match status" value="1"/>
</dbReference>
<dbReference type="InterPro" id="IPR035969">
    <property type="entry name" value="Rab-GAP_TBC_sf"/>
</dbReference>
<dbReference type="GO" id="GO:0005096">
    <property type="term" value="F:GTPase activator activity"/>
    <property type="evidence" value="ECO:0007669"/>
    <property type="project" value="TreeGrafter"/>
</dbReference>
<dbReference type="Proteomes" id="UP000199752">
    <property type="component" value="Chromosome 2"/>
</dbReference>
<dbReference type="EMBL" id="JTAI01000039">
    <property type="protein sequence ID" value="PPS95204.1"/>
    <property type="molecule type" value="Genomic_DNA"/>
</dbReference>
<dbReference type="PROSITE" id="PS50086">
    <property type="entry name" value="TBC_RABGAP"/>
    <property type="match status" value="1"/>
</dbReference>
<feature type="compositionally biased region" description="Basic and acidic residues" evidence="1">
    <location>
        <begin position="48"/>
        <end position="58"/>
    </location>
</feature>
<dbReference type="VEuPathDB" id="CryptoDB:ChTU502y2012_390g0020"/>
<feature type="region of interest" description="Disordered" evidence="1">
    <location>
        <begin position="32"/>
        <end position="67"/>
    </location>
</feature>
<evidence type="ECO:0000313" key="5">
    <source>
        <dbReference type="Proteomes" id="UP001429100"/>
    </source>
</evidence>
<evidence type="ECO:0000313" key="3">
    <source>
        <dbReference type="EMBL" id="CUV04674.1"/>
    </source>
</evidence>
<dbReference type="Gene3D" id="1.10.472.80">
    <property type="entry name" value="Ypt/Rab-GAP domain of gyp1p, domain 3"/>
    <property type="match status" value="1"/>
</dbReference>
<accession>A0A0S4TDS8</accession>
<sequence length="678" mass="78337">MELKEETNIVTLLAVKKAYNYFVPSLNNVEEMQPSKNEIESDSESEAGFEKRQEETNTKEPGCVNSDLRKKANDRKRLSFVRFLKLDKVGPHCDCDKDNQGKCVRMQNWLEVSKSNELGLTTIYRELINIVEYIVRMEGSDIIEIDLTENGVINKIFSNRVMNSIYMDVCRTYPSISYFKFEGKSYLSKILLIYSLMDIDVGYVQGMNFLVGCILWHSNSEEQAFELLVSLMFNYGMREMFVSGLPGLRVKCLILNQLMEKELHIIWDHIIRQGGTIDMLATDWFLTLFSYSIPLNIIGKFWDDFFQQGWVPLYKLILYRLQRIESNILYSNDIADIMNAIKYSTPTTKNGIFGNVFLNIKDELGKSNVIRFFNNFNTLFSNNTNNNNINHKSNDFGFPDSDLINDSGDYNVVNHGNLTNDPNIISLPHVWSELITESQFEIDLDVDYIQEMELKYSSNPSDDCIEFFKDDNHKIRDSIPINSTDLNMQSFEYFLDNDEVKEKEEQDEEKPALNSTIADSQYDDLKCIDPPNSCENRLNPEQNQPSQSLEVGFTKKTDVNNQIITRYKEYYDGIMTSIFEQSDHSSIPESSVDITSTNNTCNSSSCNKDNKEVGITKSQTPSKSIYEIKDKLKSSLERLLNITETLLIKSINKDHLKELSIKCKEIQKNKFGPWSYQQ</sequence>
<evidence type="ECO:0000256" key="1">
    <source>
        <dbReference type="SAM" id="MobiDB-lite"/>
    </source>
</evidence>
<reference evidence="3" key="2">
    <citation type="submission" date="2015-08" db="EMBL/GenBank/DDBJ databases">
        <authorList>
            <person name="Babu N.S."/>
            <person name="Beckwith C.J."/>
            <person name="Beseler K.G."/>
            <person name="Brison A."/>
            <person name="Carone J.V."/>
            <person name="Caskin T.P."/>
            <person name="Diamond M."/>
            <person name="Durham M.E."/>
            <person name="Foxe J.M."/>
            <person name="Go M."/>
            <person name="Henderson B.A."/>
            <person name="Jones I.B."/>
            <person name="McGettigan J.A."/>
            <person name="Micheletti S.J."/>
            <person name="Nasrallah M.E."/>
            <person name="Ortiz D."/>
            <person name="Piller C.R."/>
            <person name="Privatt S.R."/>
            <person name="Schneider S.L."/>
            <person name="Sharp S."/>
            <person name="Smith T.C."/>
            <person name="Stanton J.D."/>
            <person name="Ullery H.E."/>
            <person name="Wilson R.J."/>
            <person name="Serrano M.G."/>
            <person name="Buck G."/>
            <person name="Lee V."/>
            <person name="Wang Y."/>
            <person name="Carvalho R."/>
            <person name="Voegtly L."/>
            <person name="Shi R."/>
            <person name="Duckworth R."/>
            <person name="Johnson A."/>
            <person name="Loviza R."/>
            <person name="Walstead R."/>
            <person name="Shah Z."/>
            <person name="Kiflezghi M."/>
            <person name="Wade K."/>
            <person name="Ball S.L."/>
            <person name="Bradley K.W."/>
            <person name="Asai D.J."/>
            <person name="Bowman C.A."/>
            <person name="Russell D.A."/>
            <person name="Pope W.H."/>
            <person name="Jacobs-Sera D."/>
            <person name="Hendrix R.W."/>
            <person name="Hatfull G.F."/>
        </authorList>
    </citation>
    <scope>NUCLEOTIDE SEQUENCE [LARGE SCALE GENOMIC DNA]</scope>
</reference>
<dbReference type="Gene3D" id="1.10.8.270">
    <property type="entry name" value="putative rabgap domain of human tbc1 domain family member 14 like domains"/>
    <property type="match status" value="1"/>
</dbReference>
<dbReference type="VEuPathDB" id="CryptoDB:Chro.20332"/>
<reference evidence="4 5" key="1">
    <citation type="submission" date="2014-11" db="EMBL/GenBank/DDBJ databases">
        <title>Comparative genomic analysis of Cryptosporidium hominis reveals occurrence of genetic recombination in virulent subtypes.</title>
        <authorList>
            <person name="Guo Y."/>
            <person name="Tang K."/>
            <person name="Frace M."/>
            <person name="Li N."/>
            <person name="Roellig D.M."/>
            <person name="Sammons S."/>
            <person name="Knipe K."/>
            <person name="Rowe L."/>
            <person name="Feng Y."/>
            <person name="Xiao L."/>
        </authorList>
    </citation>
    <scope>NUCLEOTIDE SEQUENCE [LARGE SCALE GENOMIC DNA]</scope>
    <source>
        <strain evidence="4">30976</strain>
    </source>
</reference>
<organism evidence="3">
    <name type="scientific">Cryptosporidium hominis</name>
    <dbReference type="NCBI Taxonomy" id="237895"/>
    <lineage>
        <taxon>Eukaryota</taxon>
        <taxon>Sar</taxon>
        <taxon>Alveolata</taxon>
        <taxon>Apicomplexa</taxon>
        <taxon>Conoidasida</taxon>
        <taxon>Coccidia</taxon>
        <taxon>Eucoccidiorida</taxon>
        <taxon>Eimeriorina</taxon>
        <taxon>Cryptosporidiidae</taxon>
        <taxon>Cryptosporidium</taxon>
    </lineage>
</organism>
<reference evidence="4 5" key="3">
    <citation type="submission" date="2017-10" db="EMBL/GenBank/DDBJ databases">
        <title>Consistent, comparative and evidence-based genome annotation and re-annotation for the closely-related species, Cryptosporidium parvum, C. hominis and C. tyzzeri.</title>
        <authorList>
            <person name="Baptista R.P."/>
            <person name="Li Y."/>
            <person name="Sateriale A."/>
            <person name="Striepen B."/>
            <person name="Kissinger J.C."/>
        </authorList>
    </citation>
    <scope>NUCLEOTIDE SEQUENCE [LARGE SCALE GENOMIC DNA]</scope>
    <source>
        <strain evidence="4">30976</strain>
    </source>
</reference>
<dbReference type="InterPro" id="IPR000195">
    <property type="entry name" value="Rab-GAP-TBC_dom"/>
</dbReference>
<evidence type="ECO:0000313" key="4">
    <source>
        <dbReference type="EMBL" id="PPS95204.1"/>
    </source>
</evidence>
<evidence type="ECO:0000259" key="2">
    <source>
        <dbReference type="PROSITE" id="PS50086"/>
    </source>
</evidence>
<gene>
    <name evidence="3" type="ORF">CHUDEA2_3170</name>
    <name evidence="4" type="ORF">GY17_00002271</name>
</gene>
<protein>
    <submittedName>
        <fullName evidence="4">Rab-GTPase-TBC domain containing protein</fullName>
    </submittedName>
</protein>
<dbReference type="VEuPathDB" id="CryptoDB:GY17_00002271"/>
<dbReference type="AlphaFoldDB" id="A0A0S4TDS8"/>
<dbReference type="PANTHER" id="PTHR47219">
    <property type="entry name" value="RAB GTPASE-ACTIVATING PROTEIN 1-LIKE"/>
    <property type="match status" value="1"/>
</dbReference>
<dbReference type="GO" id="GO:0031267">
    <property type="term" value="F:small GTPase binding"/>
    <property type="evidence" value="ECO:0007669"/>
    <property type="project" value="TreeGrafter"/>
</dbReference>